<dbReference type="PANTHER" id="PTHR43433">
    <property type="entry name" value="HYDROLASE, ALPHA/BETA FOLD FAMILY PROTEIN"/>
    <property type="match status" value="1"/>
</dbReference>
<dbReference type="InterPro" id="IPR029058">
    <property type="entry name" value="AB_hydrolase_fold"/>
</dbReference>
<reference evidence="4 5" key="3">
    <citation type="journal article" date="2011" name="Nat. Chem. Biol.">
        <title>Reveromycin A biosynthesis uses RevG and RevJ for stereospecific spiroacetal formation.</title>
        <authorList>
            <person name="Takahashi S."/>
            <person name="Toyoda A."/>
            <person name="Sekiyama Y."/>
            <person name="Takagi H."/>
            <person name="Nogawa T."/>
            <person name="Uramoto M."/>
            <person name="Suzuki R."/>
            <person name="Koshino H."/>
            <person name="Kumano T."/>
            <person name="Panthee S."/>
            <person name="Dairi T."/>
            <person name="Ishikawa J."/>
            <person name="Ikeda H."/>
            <person name="Sakaki Y."/>
            <person name="Osada H."/>
        </authorList>
    </citation>
    <scope>NUCLEOTIDE SEQUENCE [LARGE SCALE GENOMIC DNA]</scope>
    <source>
        <strain evidence="4 5">SN-593</strain>
    </source>
</reference>
<reference evidence="4 5" key="2">
    <citation type="journal article" date="2011" name="J. Antibiot.">
        <title>Furaquinocins I and J: novel polyketide isoprenoid hybrid compounds from Streptomyces reveromyceticus SN-593.</title>
        <authorList>
            <person name="Panthee S."/>
            <person name="Takahashi S."/>
            <person name="Takagi H."/>
            <person name="Nogawa T."/>
            <person name="Oowada E."/>
            <person name="Uramoto M."/>
            <person name="Osada H."/>
        </authorList>
    </citation>
    <scope>NUCLEOTIDE SEQUENCE [LARGE SCALE GENOMIC DNA]</scope>
    <source>
        <strain evidence="4 5">SN-593</strain>
    </source>
</reference>
<evidence type="ECO:0000313" key="5">
    <source>
        <dbReference type="Proteomes" id="UP000595703"/>
    </source>
</evidence>
<dbReference type="RefSeq" id="WP_202235324.1">
    <property type="nucleotide sequence ID" value="NZ_AP018365.1"/>
</dbReference>
<dbReference type="GO" id="GO:0004601">
    <property type="term" value="F:peroxidase activity"/>
    <property type="evidence" value="ECO:0007669"/>
    <property type="project" value="UniProtKB-KW"/>
</dbReference>
<dbReference type="InterPro" id="IPR050471">
    <property type="entry name" value="AB_hydrolase"/>
</dbReference>
<evidence type="ECO:0000256" key="2">
    <source>
        <dbReference type="SAM" id="MobiDB-lite"/>
    </source>
</evidence>
<dbReference type="SUPFAM" id="SSF53474">
    <property type="entry name" value="alpha/beta-Hydrolases"/>
    <property type="match status" value="1"/>
</dbReference>
<dbReference type="PRINTS" id="PR00111">
    <property type="entry name" value="ABHYDROLASE"/>
</dbReference>
<evidence type="ECO:0000256" key="1">
    <source>
        <dbReference type="ARBA" id="ARBA00022559"/>
    </source>
</evidence>
<reference evidence="4 5" key="1">
    <citation type="journal article" date="2010" name="J. Bacteriol.">
        <title>Biochemical characterization of a novel indole prenyltransferase from Streptomyces sp. SN-593.</title>
        <authorList>
            <person name="Takahashi S."/>
            <person name="Takagi H."/>
            <person name="Toyoda A."/>
            <person name="Uramoto M."/>
            <person name="Nogawa T."/>
            <person name="Ueki M."/>
            <person name="Sakaki Y."/>
            <person name="Osada H."/>
        </authorList>
    </citation>
    <scope>NUCLEOTIDE SEQUENCE [LARGE SCALE GENOMIC DNA]</scope>
    <source>
        <strain evidence="4 5">SN-593</strain>
    </source>
</reference>
<name>A0A7U3UV46_9ACTN</name>
<sequence length="321" mass="35219">MTIPTHWAALPRPSGPARPGTGTGARSGTGIEERELSSGGYRFVSRVAWCEDPRTEPFLILGGSSQDRLSWTRHERALLPLGHVVTVDLPGYGGAAFLPARLGIDFLAEAVRDTLDDLGMTRVNLLGACFGGAIGLRFAQRHPERVERLMLVGMTRDLPQDYTDCVPRWMAMLAEGRGDDIARELVDRFMSPPGTGSVRRYAAVSRLLYRQFAERSVEQVRMDVEHNRRLLAHDWYVPLPAPRVPALVLTGEHDTLTPPAVGLATARCLAGAWFTTVKDADHLLPVERSDELGDLIARFCTGRAIDPLPYCNPATYVPAAA</sequence>
<feature type="region of interest" description="Disordered" evidence="2">
    <location>
        <begin position="1"/>
        <end position="31"/>
    </location>
</feature>
<protein>
    <recommendedName>
        <fullName evidence="3">AB hydrolase-1 domain-containing protein</fullName>
    </recommendedName>
</protein>
<organism evidence="4 5">
    <name type="scientific">Actinacidiphila reveromycinica</name>
    <dbReference type="NCBI Taxonomy" id="659352"/>
    <lineage>
        <taxon>Bacteria</taxon>
        <taxon>Bacillati</taxon>
        <taxon>Actinomycetota</taxon>
        <taxon>Actinomycetes</taxon>
        <taxon>Kitasatosporales</taxon>
        <taxon>Streptomycetaceae</taxon>
        <taxon>Actinacidiphila</taxon>
    </lineage>
</organism>
<dbReference type="PANTHER" id="PTHR43433:SF1">
    <property type="entry name" value="BLL5160 PROTEIN"/>
    <property type="match status" value="1"/>
</dbReference>
<proteinExistence type="predicted"/>
<dbReference type="Gene3D" id="3.40.50.1820">
    <property type="entry name" value="alpha/beta hydrolase"/>
    <property type="match status" value="1"/>
</dbReference>
<dbReference type="Pfam" id="PF00561">
    <property type="entry name" value="Abhydrolase_1"/>
    <property type="match status" value="1"/>
</dbReference>
<dbReference type="KEGG" id="arev:RVR_5872"/>
<dbReference type="EMBL" id="AP018365">
    <property type="protein sequence ID" value="BBA99311.1"/>
    <property type="molecule type" value="Genomic_DNA"/>
</dbReference>
<dbReference type="InterPro" id="IPR000639">
    <property type="entry name" value="Epox_hydrolase-like"/>
</dbReference>
<evidence type="ECO:0000259" key="3">
    <source>
        <dbReference type="Pfam" id="PF00561"/>
    </source>
</evidence>
<keyword evidence="1" id="KW-0560">Oxidoreductase</keyword>
<evidence type="ECO:0000313" key="4">
    <source>
        <dbReference type="EMBL" id="BBA99311.1"/>
    </source>
</evidence>
<dbReference type="InterPro" id="IPR000073">
    <property type="entry name" value="AB_hydrolase_1"/>
</dbReference>
<feature type="domain" description="AB hydrolase-1" evidence="3">
    <location>
        <begin position="57"/>
        <end position="284"/>
    </location>
</feature>
<accession>A0A7U3UV46</accession>
<dbReference type="PRINTS" id="PR00412">
    <property type="entry name" value="EPOXHYDRLASE"/>
</dbReference>
<keyword evidence="5" id="KW-1185">Reference proteome</keyword>
<gene>
    <name evidence="4" type="ORF">RVR_5872</name>
</gene>
<dbReference type="AlphaFoldDB" id="A0A7U3UV46"/>
<reference evidence="4 5" key="4">
    <citation type="journal article" date="2020" name="Sci. Rep.">
        <title>beta-carboline chemical signals induce reveromycin production through a LuxR family regulator in Streptomyces sp. SN-593.</title>
        <authorList>
            <person name="Panthee S."/>
            <person name="Kito N."/>
            <person name="Hayashi T."/>
            <person name="Shimizu T."/>
            <person name="Ishikawa J."/>
            <person name="Hamamoto H."/>
            <person name="Osada H."/>
            <person name="Takahashi S."/>
        </authorList>
    </citation>
    <scope>NUCLEOTIDE SEQUENCE [LARGE SCALE GENOMIC DNA]</scope>
    <source>
        <strain evidence="4 5">SN-593</strain>
    </source>
</reference>
<dbReference type="Proteomes" id="UP000595703">
    <property type="component" value="Chromosome"/>
</dbReference>
<keyword evidence="1" id="KW-0575">Peroxidase</keyword>